<protein>
    <submittedName>
        <fullName evidence="1">Uncharacterized protein</fullName>
    </submittedName>
</protein>
<proteinExistence type="predicted"/>
<evidence type="ECO:0000313" key="1">
    <source>
        <dbReference type="EnsemblMetazoa" id="Aqu2.1.37738_001"/>
    </source>
</evidence>
<accession>A0A1X7VCL6</accession>
<dbReference type="InParanoid" id="A0A1X7VCL6"/>
<dbReference type="AlphaFoldDB" id="A0A1X7VCL6"/>
<name>A0A1X7VCL6_AMPQE</name>
<reference evidence="1" key="1">
    <citation type="submission" date="2017-05" db="UniProtKB">
        <authorList>
            <consortium name="EnsemblMetazoa"/>
        </authorList>
    </citation>
    <scope>IDENTIFICATION</scope>
</reference>
<dbReference type="EnsemblMetazoa" id="Aqu2.1.37738_001">
    <property type="protein sequence ID" value="Aqu2.1.37738_001"/>
    <property type="gene ID" value="Aqu2.1.37738"/>
</dbReference>
<organism evidence="1">
    <name type="scientific">Amphimedon queenslandica</name>
    <name type="common">Sponge</name>
    <dbReference type="NCBI Taxonomy" id="400682"/>
    <lineage>
        <taxon>Eukaryota</taxon>
        <taxon>Metazoa</taxon>
        <taxon>Porifera</taxon>
        <taxon>Demospongiae</taxon>
        <taxon>Heteroscleromorpha</taxon>
        <taxon>Haplosclerida</taxon>
        <taxon>Niphatidae</taxon>
        <taxon>Amphimedon</taxon>
    </lineage>
</organism>
<sequence length="20" mass="2083">SGFIFMPSLKATDIIGPCKG</sequence>